<protein>
    <recommendedName>
        <fullName evidence="7">Putative adenylate kinase</fullName>
        <shortName evidence="7">AK</shortName>
        <ecNumber evidence="7">2.7.4.3</ecNumber>
    </recommendedName>
    <alternativeName>
        <fullName evidence="7">ATP-AMP transphosphorylase</fullName>
    </alternativeName>
</protein>
<comment type="caution">
    <text evidence="7">Lacks conserved residue(s) required for the propagation of feature annotation.</text>
</comment>
<keyword evidence="4 7" id="KW-0547">Nucleotide-binding</keyword>
<feature type="binding site" evidence="7">
    <location>
        <position position="15"/>
    </location>
    <ligand>
        <name>ATP</name>
        <dbReference type="ChEBI" id="CHEBI:30616"/>
    </ligand>
</feature>
<dbReference type="KEGG" id="thf:MA03_06700"/>
<feature type="binding site" evidence="7">
    <location>
        <position position="12"/>
    </location>
    <ligand>
        <name>ATP</name>
        <dbReference type="ChEBI" id="CHEBI:30616"/>
    </ligand>
</feature>
<evidence type="ECO:0000256" key="4">
    <source>
        <dbReference type="ARBA" id="ARBA00022741"/>
    </source>
</evidence>
<dbReference type="SUPFAM" id="SSF52540">
    <property type="entry name" value="P-loop containing nucleoside triphosphate hydrolases"/>
    <property type="match status" value="1"/>
</dbReference>
<feature type="binding site" evidence="7">
    <location>
        <position position="14"/>
    </location>
    <ligand>
        <name>ATP</name>
        <dbReference type="ChEBI" id="CHEBI:30616"/>
    </ligand>
</feature>
<comment type="catalytic activity">
    <reaction evidence="7">
        <text>ATP + H2O = ADP + phosphate + H(+)</text>
        <dbReference type="Rhea" id="RHEA:13065"/>
        <dbReference type="ChEBI" id="CHEBI:15377"/>
        <dbReference type="ChEBI" id="CHEBI:15378"/>
        <dbReference type="ChEBI" id="CHEBI:30616"/>
        <dbReference type="ChEBI" id="CHEBI:43474"/>
        <dbReference type="ChEBI" id="CHEBI:456216"/>
    </reaction>
</comment>
<dbReference type="GO" id="GO:0006364">
    <property type="term" value="P:rRNA processing"/>
    <property type="evidence" value="ECO:0007669"/>
    <property type="project" value="UniProtKB-KW"/>
</dbReference>
<dbReference type="GeneID" id="25401905"/>
<keyword evidence="5 7" id="KW-0418">Kinase</keyword>
<proteinExistence type="inferred from homology"/>
<comment type="subunit">
    <text evidence="7">Interacts with uS11. Not a structural component of 40S pre-ribosomes, but transiently interacts with them by binding to uS11.</text>
</comment>
<dbReference type="PANTHER" id="PTHR12595:SF0">
    <property type="entry name" value="ADENYLATE KINASE ISOENZYME 6"/>
    <property type="match status" value="1"/>
</dbReference>
<comment type="function">
    <text evidence="7">Broad-specificity nucleoside monophosphate (NMP) kinase that catalyzes the reversible transfer of the terminal phosphate group between nucleoside triphosphates and monophosphates. Has also ATPase activity. Involved in the late maturation steps of the 30S ribosomal particles, specifically 16S rRNA maturation. While NMP activity is not required for ribosome maturation, ATPase activity is. Associates transiently with small ribosomal subunit protein uS11. ATP hydrolysis breaks the interaction with uS11. May temporarily remove uS11 from the ribosome to enable a conformational change of the ribosomal RNA that is needed for the final maturation step of the small ribosomal subunit.</text>
</comment>
<dbReference type="InterPro" id="IPR027417">
    <property type="entry name" value="P-loop_NTPase"/>
</dbReference>
<feature type="binding site" evidence="7">
    <location>
        <position position="13"/>
    </location>
    <ligand>
        <name>ATP</name>
        <dbReference type="ChEBI" id="CHEBI:30616"/>
    </ligand>
</feature>
<dbReference type="OrthoDB" id="8730at2157"/>
<evidence type="ECO:0000313" key="9">
    <source>
        <dbReference type="Proteomes" id="UP000067434"/>
    </source>
</evidence>
<dbReference type="STRING" id="1550241.MA03_06700"/>
<dbReference type="PANTHER" id="PTHR12595">
    <property type="entry name" value="POS9-ACTIVATING FACTOR FAP7-RELATED"/>
    <property type="match status" value="1"/>
</dbReference>
<dbReference type="EMBL" id="CP009961">
    <property type="protein sequence ID" value="AKG38994.1"/>
    <property type="molecule type" value="Genomic_DNA"/>
</dbReference>
<feature type="binding site" evidence="7">
    <location>
        <position position="10"/>
    </location>
    <ligand>
        <name>ATP</name>
        <dbReference type="ChEBI" id="CHEBI:30616"/>
    </ligand>
</feature>
<dbReference type="GO" id="GO:0042274">
    <property type="term" value="P:ribosomal small subunit biogenesis"/>
    <property type="evidence" value="ECO:0007669"/>
    <property type="project" value="UniProtKB-UniRule"/>
</dbReference>
<dbReference type="InterPro" id="IPR020618">
    <property type="entry name" value="Adenyl_kinase_AK6"/>
</dbReference>
<keyword evidence="1 7" id="KW-0690">Ribosome biogenesis</keyword>
<reference evidence="8 9" key="1">
    <citation type="journal article" date="2015" name="Stand. Genomic Sci.">
        <title>Complete genome sequence of and proposal of Thermofilum uzonense sp. nov. a novel hyperthermophilic crenarchaeon and emended description of the genus Thermofilum.</title>
        <authorList>
            <person name="Toshchakov S.V."/>
            <person name="Korzhenkov A.A."/>
            <person name="Samarov N.I."/>
            <person name="Mazunin I.O."/>
            <person name="Mozhey O.I."/>
            <person name="Shmyr I.S."/>
            <person name="Derbikova K.S."/>
            <person name="Taranov E.A."/>
            <person name="Dominova I.N."/>
            <person name="Bonch-Osmolovskaya E.A."/>
            <person name="Patrushev M.V."/>
            <person name="Podosokorskaya O.A."/>
            <person name="Kublanov I.V."/>
        </authorList>
    </citation>
    <scope>NUCLEOTIDE SEQUENCE [LARGE SCALE GENOMIC DNA]</scope>
    <source>
        <strain evidence="8 9">1807-2</strain>
    </source>
</reference>
<dbReference type="GO" id="GO:0016887">
    <property type="term" value="F:ATP hydrolysis activity"/>
    <property type="evidence" value="ECO:0007669"/>
    <property type="project" value="InterPro"/>
</dbReference>
<comment type="similarity">
    <text evidence="7">Belongs to the adenylate kinase family. AK6 subfamily.</text>
</comment>
<evidence type="ECO:0000313" key="8">
    <source>
        <dbReference type="EMBL" id="AKG38994.1"/>
    </source>
</evidence>
<gene>
    <name evidence="8" type="ORF">MA03_06700</name>
</gene>
<dbReference type="AlphaFoldDB" id="A0A0F7FJD0"/>
<organism evidence="8 9">
    <name type="scientific">Infirmifilum uzonense</name>
    <dbReference type="NCBI Taxonomy" id="1550241"/>
    <lineage>
        <taxon>Archaea</taxon>
        <taxon>Thermoproteota</taxon>
        <taxon>Thermoprotei</taxon>
        <taxon>Thermofilales</taxon>
        <taxon>Thermofilaceae</taxon>
        <taxon>Infirmifilum</taxon>
    </lineage>
</organism>
<name>A0A0F7FJD0_9CREN</name>
<evidence type="ECO:0000256" key="6">
    <source>
        <dbReference type="ARBA" id="ARBA00022840"/>
    </source>
</evidence>
<dbReference type="Proteomes" id="UP000067434">
    <property type="component" value="Chromosome"/>
</dbReference>
<keyword evidence="3 7" id="KW-0808">Transferase</keyword>
<dbReference type="GO" id="GO:0004017">
    <property type="term" value="F:AMP kinase activity"/>
    <property type="evidence" value="ECO:0007669"/>
    <property type="project" value="UniProtKB-UniRule"/>
</dbReference>
<dbReference type="Gene3D" id="3.40.50.300">
    <property type="entry name" value="P-loop containing nucleotide triphosphate hydrolases"/>
    <property type="match status" value="1"/>
</dbReference>
<evidence type="ECO:0000256" key="7">
    <source>
        <dbReference type="HAMAP-Rule" id="MF_00039"/>
    </source>
</evidence>
<keyword evidence="6 7" id="KW-0067">ATP-binding</keyword>
<dbReference type="PATRIC" id="fig|1550241.5.peg.1392"/>
<feature type="binding site" evidence="7">
    <location>
        <position position="145"/>
    </location>
    <ligand>
        <name>ATP</name>
        <dbReference type="ChEBI" id="CHEBI:30616"/>
    </ligand>
</feature>
<dbReference type="HAMAP" id="MF_00039">
    <property type="entry name" value="Adenylate_kinase_AK6"/>
    <property type="match status" value="1"/>
</dbReference>
<keyword evidence="2 7" id="KW-0698">rRNA processing</keyword>
<dbReference type="EC" id="2.7.4.3" evidence="7"/>
<dbReference type="Pfam" id="PF13238">
    <property type="entry name" value="AAA_18"/>
    <property type="match status" value="1"/>
</dbReference>
<feature type="region of interest" description="LID" evidence="7">
    <location>
        <begin position="104"/>
        <end position="114"/>
    </location>
</feature>
<accession>A0A0F7FJD0</accession>
<keyword evidence="9" id="KW-1185">Reference proteome</keyword>
<dbReference type="RefSeq" id="WP_052884520.1">
    <property type="nucleotide sequence ID" value="NZ_CP009961.1"/>
</dbReference>
<feature type="binding site" evidence="7">
    <location>
        <position position="105"/>
    </location>
    <ligand>
        <name>ATP</name>
        <dbReference type="ChEBI" id="CHEBI:30616"/>
    </ligand>
</feature>
<evidence type="ECO:0000256" key="5">
    <source>
        <dbReference type="ARBA" id="ARBA00022777"/>
    </source>
</evidence>
<dbReference type="HOGENOM" id="CLU_079096_3_1_2"/>
<sequence>MSILITGTPGVGKTTVAHQLASKLGLKYLNLGDIVKDKGLYTQYDARTDSYIVDLKKTRRYLEQILTCKEILDTHLVEAVPPKKISKAIVLRLDPLVLRDRLKERGYVYEKIEENLEAEILDYVLIKAVKRIQRDRLYEVDTTGKTIGEIVEIITKIIQENSKEYRPGSVDWLTKYYFLIEKKGGII</sequence>
<evidence type="ECO:0000256" key="1">
    <source>
        <dbReference type="ARBA" id="ARBA00022517"/>
    </source>
</evidence>
<comment type="catalytic activity">
    <reaction evidence="7">
        <text>AMP + ATP = 2 ADP</text>
        <dbReference type="Rhea" id="RHEA:12973"/>
        <dbReference type="ChEBI" id="CHEBI:30616"/>
        <dbReference type="ChEBI" id="CHEBI:456215"/>
        <dbReference type="ChEBI" id="CHEBI:456216"/>
        <dbReference type="EC" id="2.7.4.3"/>
    </reaction>
</comment>
<dbReference type="GO" id="GO:0005524">
    <property type="term" value="F:ATP binding"/>
    <property type="evidence" value="ECO:0007669"/>
    <property type="project" value="UniProtKB-UniRule"/>
</dbReference>
<evidence type="ECO:0000256" key="2">
    <source>
        <dbReference type="ARBA" id="ARBA00022552"/>
    </source>
</evidence>
<evidence type="ECO:0000256" key="3">
    <source>
        <dbReference type="ARBA" id="ARBA00022679"/>
    </source>
</evidence>